<gene>
    <name evidence="1" type="ORF">D9611_006283</name>
</gene>
<sequence>MHPFHRYWSTASGSFDQMHHHYPRFYRGPSRLVWFAIGAAAATWFHKNKENMECNANGYCKTVKVIHHPGDRTDDEQTQKVSRTEERTWKWEWPPKHQRPEDYRAGIPDPVRPQPPQQPAPPMQQQWPPWDSHVADDILADMSKKASETLTELSSTINAFNAKLAEREKERREMERKWEEERRNPPKIV</sequence>
<dbReference type="OrthoDB" id="2960209at2759"/>
<organism evidence="1 2">
    <name type="scientific">Ephemerocybe angulata</name>
    <dbReference type="NCBI Taxonomy" id="980116"/>
    <lineage>
        <taxon>Eukaryota</taxon>
        <taxon>Fungi</taxon>
        <taxon>Dikarya</taxon>
        <taxon>Basidiomycota</taxon>
        <taxon>Agaricomycotina</taxon>
        <taxon>Agaricomycetes</taxon>
        <taxon>Agaricomycetidae</taxon>
        <taxon>Agaricales</taxon>
        <taxon>Agaricineae</taxon>
        <taxon>Psathyrellaceae</taxon>
        <taxon>Ephemerocybe</taxon>
    </lineage>
</organism>
<keyword evidence="2" id="KW-1185">Reference proteome</keyword>
<name>A0A8H5FGJ1_9AGAR</name>
<accession>A0A8H5FGJ1</accession>
<proteinExistence type="predicted"/>
<dbReference type="Proteomes" id="UP000541558">
    <property type="component" value="Unassembled WGS sequence"/>
</dbReference>
<reference evidence="1 2" key="1">
    <citation type="journal article" date="2020" name="ISME J.">
        <title>Uncovering the hidden diversity of litter-decomposition mechanisms in mushroom-forming fungi.</title>
        <authorList>
            <person name="Floudas D."/>
            <person name="Bentzer J."/>
            <person name="Ahren D."/>
            <person name="Johansson T."/>
            <person name="Persson P."/>
            <person name="Tunlid A."/>
        </authorList>
    </citation>
    <scope>NUCLEOTIDE SEQUENCE [LARGE SCALE GENOMIC DNA]</scope>
    <source>
        <strain evidence="1 2">CBS 175.51</strain>
    </source>
</reference>
<dbReference type="EMBL" id="JAACJK010000059">
    <property type="protein sequence ID" value="KAF5335981.1"/>
    <property type="molecule type" value="Genomic_DNA"/>
</dbReference>
<protein>
    <submittedName>
        <fullName evidence="1">Uncharacterized protein</fullName>
    </submittedName>
</protein>
<evidence type="ECO:0000313" key="2">
    <source>
        <dbReference type="Proteomes" id="UP000541558"/>
    </source>
</evidence>
<evidence type="ECO:0000313" key="1">
    <source>
        <dbReference type="EMBL" id="KAF5335981.1"/>
    </source>
</evidence>
<comment type="caution">
    <text evidence="1">The sequence shown here is derived from an EMBL/GenBank/DDBJ whole genome shotgun (WGS) entry which is preliminary data.</text>
</comment>